<comment type="caution">
    <text evidence="6">The sequence shown here is derived from an EMBL/GenBank/DDBJ whole genome shotgun (WGS) entry which is preliminary data.</text>
</comment>
<feature type="binding site" description="axial binding residue" evidence="3">
    <location>
        <position position="444"/>
    </location>
    <ligand>
        <name>heme</name>
        <dbReference type="ChEBI" id="CHEBI:30413"/>
    </ligand>
    <ligandPart>
        <name>Fe</name>
        <dbReference type="ChEBI" id="CHEBI:18248"/>
    </ligandPart>
</feature>
<evidence type="ECO:0000256" key="1">
    <source>
        <dbReference type="ARBA" id="ARBA00010617"/>
    </source>
</evidence>
<keyword evidence="3" id="KW-0479">Metal-binding</keyword>
<comment type="cofactor">
    <cofactor evidence="3">
        <name>heme</name>
        <dbReference type="ChEBI" id="CHEBI:30413"/>
    </cofactor>
</comment>
<dbReference type="Gene3D" id="1.10.630.10">
    <property type="entry name" value="Cytochrome P450"/>
    <property type="match status" value="1"/>
</dbReference>
<dbReference type="InterPro" id="IPR001128">
    <property type="entry name" value="Cyt_P450"/>
</dbReference>
<dbReference type="CDD" id="cd11059">
    <property type="entry name" value="CYP_fungal"/>
    <property type="match status" value="1"/>
</dbReference>
<dbReference type="Proteomes" id="UP000276864">
    <property type="component" value="Unassembled WGS sequence"/>
</dbReference>
<dbReference type="EMBL" id="QWIM01001001">
    <property type="protein sequence ID" value="RMY29200.1"/>
    <property type="molecule type" value="Genomic_DNA"/>
</dbReference>
<keyword evidence="2" id="KW-0560">Oxidoreductase</keyword>
<evidence type="ECO:0000313" key="11">
    <source>
        <dbReference type="Proteomes" id="UP000282582"/>
    </source>
</evidence>
<dbReference type="EMBL" id="QWIJ01000555">
    <property type="protein sequence ID" value="RMX81036.1"/>
    <property type="molecule type" value="Genomic_DNA"/>
</dbReference>
<evidence type="ECO:0000313" key="6">
    <source>
        <dbReference type="EMBL" id="RMY11080.1"/>
    </source>
</evidence>
<dbReference type="GO" id="GO:0004497">
    <property type="term" value="F:monooxygenase activity"/>
    <property type="evidence" value="ECO:0007669"/>
    <property type="project" value="InterPro"/>
</dbReference>
<organism evidence="6 8">
    <name type="scientific">Hortaea werneckii</name>
    <name type="common">Black yeast</name>
    <name type="synonym">Cladosporium werneckii</name>
    <dbReference type="NCBI Taxonomy" id="91943"/>
    <lineage>
        <taxon>Eukaryota</taxon>
        <taxon>Fungi</taxon>
        <taxon>Dikarya</taxon>
        <taxon>Ascomycota</taxon>
        <taxon>Pezizomycotina</taxon>
        <taxon>Dothideomycetes</taxon>
        <taxon>Dothideomycetidae</taxon>
        <taxon>Mycosphaerellales</taxon>
        <taxon>Teratosphaeriaceae</taxon>
        <taxon>Hortaea</taxon>
    </lineage>
</organism>
<evidence type="ECO:0000313" key="5">
    <source>
        <dbReference type="EMBL" id="RMY04436.1"/>
    </source>
</evidence>
<dbReference type="VEuPathDB" id="FungiDB:BTJ68_15467"/>
<dbReference type="EMBL" id="QWIK01000546">
    <property type="protein sequence ID" value="RMY04436.1"/>
    <property type="molecule type" value="Genomic_DNA"/>
</dbReference>
<gene>
    <name evidence="7" type="ORF">D0866_08867</name>
    <name evidence="6" type="ORF">D0867_08198</name>
    <name evidence="5" type="ORF">D0868_06947</name>
    <name evidence="4" type="ORF">D0869_07114</name>
</gene>
<dbReference type="Proteomes" id="UP000281245">
    <property type="component" value="Unassembled WGS sequence"/>
</dbReference>
<name>A0A3M6Z709_HORWE</name>
<evidence type="ECO:0000256" key="2">
    <source>
        <dbReference type="ARBA" id="ARBA00023002"/>
    </source>
</evidence>
<evidence type="ECO:0000313" key="8">
    <source>
        <dbReference type="Proteomes" id="UP000271337"/>
    </source>
</evidence>
<dbReference type="SUPFAM" id="SSF48264">
    <property type="entry name" value="Cytochrome P450"/>
    <property type="match status" value="1"/>
</dbReference>
<dbReference type="PRINTS" id="PR00463">
    <property type="entry name" value="EP450I"/>
</dbReference>
<sequence length="504" mass="55642">MAAMSALETMTPKTVALVGLTLLVAAWLVQTVFTAITSPLRQVPGPWYSLFTNQVLKNAVTGGRRIFYIDSMHQKYGPVVRISPDEVAVSDIDGFKQIHAVSSKFTKNIWYEKLTNFPRHSVFTKRDPKDHAQRRRLFARGFSKSYMRENWEGVIKAKCKQAVEKIRDDAVKGSCDILKWSSFMAADIIGCVGFGESFGLLEAGQKTEYIRVLELALVGNGIGAELPWLRAILARIPAKPLQETFNSSNYILSYGKKAVENAKRHGEDSNLMAAVLAEAAKENSSLDDLDVQTEATSLIFAGSGTTANTLTYLLWCVLQRPELQRALEAEVASLDDDPSDASLEQLPLFNATIQEVLRLYCAVPGSLPRVAPAGGAKIGGYYIPEGVTCSTQAYTLHRDPASWGNPHEFLPERHLQANIDKRPAEELKNGRTTSCAFGAGAYTCLGQHMAWMELRLAAAYFFRMCKGAELGPTANEDMQLENYFVITPKGKKCEISLRPSVENV</sequence>
<evidence type="ECO:0000256" key="3">
    <source>
        <dbReference type="PIRSR" id="PIRSR602401-1"/>
    </source>
</evidence>
<dbReference type="GO" id="GO:0016705">
    <property type="term" value="F:oxidoreductase activity, acting on paired donors, with incorporation or reduction of molecular oxygen"/>
    <property type="evidence" value="ECO:0007669"/>
    <property type="project" value="InterPro"/>
</dbReference>
<dbReference type="InterPro" id="IPR050121">
    <property type="entry name" value="Cytochrome_P450_monoxygenase"/>
</dbReference>
<dbReference type="PRINTS" id="PR00385">
    <property type="entry name" value="P450"/>
</dbReference>
<dbReference type="Pfam" id="PF00067">
    <property type="entry name" value="p450"/>
    <property type="match status" value="1"/>
</dbReference>
<evidence type="ECO:0000313" key="10">
    <source>
        <dbReference type="Proteomes" id="UP000281245"/>
    </source>
</evidence>
<comment type="similarity">
    <text evidence="1">Belongs to the cytochrome P450 family.</text>
</comment>
<dbReference type="GO" id="GO:0020037">
    <property type="term" value="F:heme binding"/>
    <property type="evidence" value="ECO:0007669"/>
    <property type="project" value="InterPro"/>
</dbReference>
<evidence type="ECO:0000313" key="7">
    <source>
        <dbReference type="EMBL" id="RMY29200.1"/>
    </source>
</evidence>
<dbReference type="PANTHER" id="PTHR24305">
    <property type="entry name" value="CYTOCHROME P450"/>
    <property type="match status" value="1"/>
</dbReference>
<keyword evidence="3" id="KW-0408">Iron</keyword>
<protein>
    <submittedName>
        <fullName evidence="6">Uncharacterized protein</fullName>
    </submittedName>
</protein>
<dbReference type="PANTHER" id="PTHR24305:SF96">
    <property type="entry name" value="CYTOCHROME P450 MONOOXYGENASE STCB-RELATED"/>
    <property type="match status" value="1"/>
</dbReference>
<dbReference type="Proteomes" id="UP000282582">
    <property type="component" value="Unassembled WGS sequence"/>
</dbReference>
<dbReference type="AlphaFoldDB" id="A0A3M6Z709"/>
<reference evidence="8 9" key="1">
    <citation type="journal article" date="2018" name="BMC Genomics">
        <title>Genomic evidence for intraspecific hybridization in a clonal and extremely halotolerant yeast.</title>
        <authorList>
            <person name="Gostincar C."/>
            <person name="Stajich J.E."/>
            <person name="Zupancic J."/>
            <person name="Zalar P."/>
            <person name="Gunde-Cimerman N."/>
        </authorList>
    </citation>
    <scope>NUCLEOTIDE SEQUENCE [LARGE SCALE GENOMIC DNA]</scope>
    <source>
        <strain evidence="7 9">EXF-6651</strain>
        <strain evidence="5 11">EXF-6654</strain>
        <strain evidence="4 10">EXF-6656</strain>
        <strain evidence="6 8">EXF-6669</strain>
    </source>
</reference>
<proteinExistence type="inferred from homology"/>
<dbReference type="InterPro" id="IPR002401">
    <property type="entry name" value="Cyt_P450_E_grp-I"/>
</dbReference>
<accession>A0A3M6Z709</accession>
<dbReference type="InterPro" id="IPR036396">
    <property type="entry name" value="Cyt_P450_sf"/>
</dbReference>
<dbReference type="GO" id="GO:0005506">
    <property type="term" value="F:iron ion binding"/>
    <property type="evidence" value="ECO:0007669"/>
    <property type="project" value="InterPro"/>
</dbReference>
<keyword evidence="3" id="KW-0349">Heme</keyword>
<dbReference type="OrthoDB" id="1470350at2759"/>
<dbReference type="Proteomes" id="UP000271337">
    <property type="component" value="Unassembled WGS sequence"/>
</dbReference>
<evidence type="ECO:0000313" key="4">
    <source>
        <dbReference type="EMBL" id="RMX81036.1"/>
    </source>
</evidence>
<evidence type="ECO:0000313" key="9">
    <source>
        <dbReference type="Proteomes" id="UP000276864"/>
    </source>
</evidence>
<dbReference type="EMBL" id="QWIL01000903">
    <property type="protein sequence ID" value="RMY11080.1"/>
    <property type="molecule type" value="Genomic_DNA"/>
</dbReference>